<dbReference type="SMART" id="SM00331">
    <property type="entry name" value="PP2C_SIG"/>
    <property type="match status" value="1"/>
</dbReference>
<proteinExistence type="predicted"/>
<dbReference type="Pfam" id="PF02518">
    <property type="entry name" value="HATPase_c"/>
    <property type="match status" value="1"/>
</dbReference>
<dbReference type="SUPFAM" id="SSF55874">
    <property type="entry name" value="ATPase domain of HSP90 chaperone/DNA topoisomerase II/histidine kinase"/>
    <property type="match status" value="1"/>
</dbReference>
<dbReference type="Gene3D" id="3.60.40.10">
    <property type="entry name" value="PPM-type phosphatase domain"/>
    <property type="match status" value="1"/>
</dbReference>
<keyword evidence="3" id="KW-1185">Reference proteome</keyword>
<dbReference type="InterPro" id="IPR003594">
    <property type="entry name" value="HATPase_dom"/>
</dbReference>
<name>A0ABS1NGY6_9ACTN</name>
<dbReference type="Pfam" id="PF07228">
    <property type="entry name" value="SpoIIE"/>
    <property type="match status" value="1"/>
</dbReference>
<dbReference type="Proteomes" id="UP000634229">
    <property type="component" value="Unassembled WGS sequence"/>
</dbReference>
<evidence type="ECO:0000259" key="1">
    <source>
        <dbReference type="SMART" id="SM00331"/>
    </source>
</evidence>
<reference evidence="2 3" key="1">
    <citation type="submission" date="2021-01" db="EMBL/GenBank/DDBJ databases">
        <title>WGS of actinomycetes isolated from Thailand.</title>
        <authorList>
            <person name="Thawai C."/>
        </authorList>
    </citation>
    <scope>NUCLEOTIDE SEQUENCE [LARGE SCALE GENOMIC DNA]</scope>
    <source>
        <strain evidence="2 3">CA1R205</strain>
    </source>
</reference>
<protein>
    <submittedName>
        <fullName evidence="2">SpoIIE family protein phosphatase</fullName>
    </submittedName>
</protein>
<dbReference type="InterPro" id="IPR039248">
    <property type="entry name" value="Ptase_RsbX"/>
</dbReference>
<dbReference type="SUPFAM" id="SSF81606">
    <property type="entry name" value="PP2C-like"/>
    <property type="match status" value="1"/>
</dbReference>
<evidence type="ECO:0000313" key="2">
    <source>
        <dbReference type="EMBL" id="MBL1099333.1"/>
    </source>
</evidence>
<gene>
    <name evidence="2" type="ORF">JK363_22230</name>
</gene>
<evidence type="ECO:0000313" key="3">
    <source>
        <dbReference type="Proteomes" id="UP000634229"/>
    </source>
</evidence>
<dbReference type="EMBL" id="JAERRF010000013">
    <property type="protein sequence ID" value="MBL1099333.1"/>
    <property type="molecule type" value="Genomic_DNA"/>
</dbReference>
<dbReference type="PANTHER" id="PTHR35801:SF1">
    <property type="entry name" value="PHOSPHOSERINE PHOSPHATASE RSBX"/>
    <property type="match status" value="1"/>
</dbReference>
<accession>A0ABS1NGY6</accession>
<dbReference type="InterPro" id="IPR036457">
    <property type="entry name" value="PPM-type-like_dom_sf"/>
</dbReference>
<sequence length="345" mass="35852">MDGPVIRHRATPTAAVRVDHHSAVQLAAVTARGVARDCGLPGALPDQAAVIASELASNLDKHASDGTLYIQPTPLGAGVEILAADRGPGMPELERCLTDGYTTAGTLGVGLGAVSRMATHFTIRTGTDAGGGTWACARLTPPGDRETALQDVGSVCLAVEGEEDCGDARAVVQTGETRTAAVLDGLGHGSRAAEAAQVALRSFLADPGRPLPDLLTAMNRALRRTRGAAVGLLRLRPESADYCGIGNVRALTLSHTGVHHRLTGQPGVVGWSMPTPRTHGFPVPPGATVVLYSDGIDCRWAREPSPSLLRLPPSLLSAALAHGHRRLRDDATVLASRSPQTPRLP</sequence>
<feature type="domain" description="PPM-type phosphatase" evidence="1">
    <location>
        <begin position="149"/>
        <end position="338"/>
    </location>
</feature>
<dbReference type="Gene3D" id="3.30.565.10">
    <property type="entry name" value="Histidine kinase-like ATPase, C-terminal domain"/>
    <property type="match status" value="1"/>
</dbReference>
<organism evidence="2 3">
    <name type="scientific">Streptomyces coffeae</name>
    <dbReference type="NCBI Taxonomy" id="621382"/>
    <lineage>
        <taxon>Bacteria</taxon>
        <taxon>Bacillati</taxon>
        <taxon>Actinomycetota</taxon>
        <taxon>Actinomycetes</taxon>
        <taxon>Kitasatosporales</taxon>
        <taxon>Streptomycetaceae</taxon>
        <taxon>Streptomyces</taxon>
    </lineage>
</organism>
<comment type="caution">
    <text evidence="2">The sequence shown here is derived from an EMBL/GenBank/DDBJ whole genome shotgun (WGS) entry which is preliminary data.</text>
</comment>
<dbReference type="PANTHER" id="PTHR35801">
    <property type="entry name" value="PHOSPHOSERINE PHOSPHATASE RSBX"/>
    <property type="match status" value="1"/>
</dbReference>
<dbReference type="InterPro" id="IPR001932">
    <property type="entry name" value="PPM-type_phosphatase-like_dom"/>
</dbReference>
<dbReference type="InterPro" id="IPR036890">
    <property type="entry name" value="HATPase_C_sf"/>
</dbReference>